<dbReference type="InParanoid" id="Q8TPQ6"/>
<protein>
    <submittedName>
        <fullName evidence="2">Iron(III) ABC transporter, solute-binding protein</fullName>
    </submittedName>
</protein>
<gene>
    <name evidence="2" type="ordered locus">MA_1850</name>
</gene>
<dbReference type="PANTHER" id="PTHR30535">
    <property type="entry name" value="VITAMIN B12-BINDING PROTEIN"/>
    <property type="match status" value="1"/>
</dbReference>
<dbReference type="SUPFAM" id="SSF53807">
    <property type="entry name" value="Helical backbone' metal receptor"/>
    <property type="match status" value="1"/>
</dbReference>
<dbReference type="AlphaFoldDB" id="Q8TPQ6"/>
<dbReference type="CDD" id="cd01147">
    <property type="entry name" value="HemV-2"/>
    <property type="match status" value="1"/>
</dbReference>
<proteinExistence type="predicted"/>
<dbReference type="InterPro" id="IPR002491">
    <property type="entry name" value="ABC_transptr_periplasmic_BD"/>
</dbReference>
<dbReference type="SUPFAM" id="SSF63446">
    <property type="entry name" value="Type I dockerin domain"/>
    <property type="match status" value="1"/>
</dbReference>
<sequence length="422" mass="46254">MNSMKTKALAGSLFSLLLLTLLALPATASDSAAESDILLSVLGNANEDGAIDMKDVEYTESIILGSGNRTQFADATGDNSIDMLDVTKIELIKLGKAKELTLVDGVGRQVNVALPVENIIPTDYRTTETLLALGTGDMIVGVDRAFHERMSEFGLTELPEVAMHGQSVDYEMVLTLKPDIVLLPLWQAENADEIAKNLPDTSVVVMGLASQKSIDSDLTTMGFVLGKEAEVNELLSWMQGYEVLVEERTKDLKAEDMPAFYYEYMSGGEEKWWVITPDDPSAGQVAEGTGGLNIATGLAGTSVEVDPEWVIEKNPDFMFADLMKGFDSGPGKTKEDMENLLGKVLSGRPGFEKVNAVKNNHVYLVDRDIIGGPRWVIGHIFFTKCMHPELFEDIDPAEIHKEYLKKFHNLEVAGTWAYPLPE</sequence>
<dbReference type="PhylomeDB" id="Q8TPQ6"/>
<dbReference type="Gene3D" id="3.40.50.1980">
    <property type="entry name" value="Nitrogenase molybdenum iron protein domain"/>
    <property type="match status" value="2"/>
</dbReference>
<keyword evidence="3" id="KW-1185">Reference proteome</keyword>
<dbReference type="KEGG" id="mac:MA_1850"/>
<dbReference type="EnsemblBacteria" id="AAM05255">
    <property type="protein sequence ID" value="AAM05255"/>
    <property type="gene ID" value="MA_1850"/>
</dbReference>
<dbReference type="EMBL" id="AE010299">
    <property type="protein sequence ID" value="AAM05255.1"/>
    <property type="molecule type" value="Genomic_DNA"/>
</dbReference>
<name>Q8TPQ6_METAC</name>
<dbReference type="InterPro" id="IPR050902">
    <property type="entry name" value="ABC_Transporter_SBP"/>
</dbReference>
<dbReference type="PROSITE" id="PS50983">
    <property type="entry name" value="FE_B12_PBP"/>
    <property type="match status" value="1"/>
</dbReference>
<dbReference type="Proteomes" id="UP000002487">
    <property type="component" value="Chromosome"/>
</dbReference>
<dbReference type="PANTHER" id="PTHR30535:SF34">
    <property type="entry name" value="MOLYBDATE-BINDING PROTEIN MOLA"/>
    <property type="match status" value="1"/>
</dbReference>
<organism evidence="2 3">
    <name type="scientific">Methanosarcina acetivorans (strain ATCC 35395 / DSM 2834 / JCM 12185 / C2A)</name>
    <dbReference type="NCBI Taxonomy" id="188937"/>
    <lineage>
        <taxon>Archaea</taxon>
        <taxon>Methanobacteriati</taxon>
        <taxon>Methanobacteriota</taxon>
        <taxon>Stenosarchaea group</taxon>
        <taxon>Methanomicrobia</taxon>
        <taxon>Methanosarcinales</taxon>
        <taxon>Methanosarcinaceae</taxon>
        <taxon>Methanosarcina</taxon>
    </lineage>
</organism>
<dbReference type="Gene3D" id="1.10.1330.10">
    <property type="entry name" value="Dockerin domain"/>
    <property type="match status" value="1"/>
</dbReference>
<evidence type="ECO:0000259" key="1">
    <source>
        <dbReference type="PROSITE" id="PS50983"/>
    </source>
</evidence>
<reference evidence="2 3" key="1">
    <citation type="journal article" date="2002" name="Genome Res.">
        <title>The genome of Methanosarcina acetivorans reveals extensive metabolic and physiological diversity.</title>
        <authorList>
            <person name="Galagan J.E."/>
            <person name="Nusbaum C."/>
            <person name="Roy A."/>
            <person name="Endrizzi M.G."/>
            <person name="Macdonald P."/>
            <person name="FitzHugh W."/>
            <person name="Calvo S."/>
            <person name="Engels R."/>
            <person name="Smirnov S."/>
            <person name="Atnoor D."/>
            <person name="Brown A."/>
            <person name="Allen N."/>
            <person name="Naylor J."/>
            <person name="Stange-Thomann N."/>
            <person name="DeArellano K."/>
            <person name="Johnson R."/>
            <person name="Linton L."/>
            <person name="McEwan P."/>
            <person name="McKernan K."/>
            <person name="Talamas J."/>
            <person name="Tirrell A."/>
            <person name="Ye W."/>
            <person name="Zimmer A."/>
            <person name="Barber R.D."/>
            <person name="Cann I."/>
            <person name="Graham D.E."/>
            <person name="Grahame D.A."/>
            <person name="Guss A."/>
            <person name="Hedderich R."/>
            <person name="Ingram-Smith C."/>
            <person name="Kuettner C.H."/>
            <person name="Krzycki J.A."/>
            <person name="Leigh J.A."/>
            <person name="Li W."/>
            <person name="Liu J."/>
            <person name="Mukhopadhyay B."/>
            <person name="Reeve J.N."/>
            <person name="Smith K."/>
            <person name="Springer T.A."/>
            <person name="Umayam L.A."/>
            <person name="White O."/>
            <person name="White R.H."/>
            <person name="de Macario E.C."/>
            <person name="Ferry J.G."/>
            <person name="Jarrell K.F."/>
            <person name="Jing H."/>
            <person name="Macario A.J.L."/>
            <person name="Paulsen I."/>
            <person name="Pritchett M."/>
            <person name="Sowers K.R."/>
            <person name="Swanson R.V."/>
            <person name="Zinder S.H."/>
            <person name="Lander E."/>
            <person name="Metcalf W.W."/>
            <person name="Birren B."/>
        </authorList>
    </citation>
    <scope>NUCLEOTIDE SEQUENCE [LARGE SCALE GENOMIC DNA]</scope>
    <source>
        <strain evidence="3">ATCC 35395 / DSM 2834 / JCM 12185 / C2A</strain>
    </source>
</reference>
<dbReference type="GO" id="GO:0000272">
    <property type="term" value="P:polysaccharide catabolic process"/>
    <property type="evidence" value="ECO:0007669"/>
    <property type="project" value="InterPro"/>
</dbReference>
<feature type="domain" description="Fe/B12 periplasmic-binding" evidence="1">
    <location>
        <begin position="118"/>
        <end position="394"/>
    </location>
</feature>
<evidence type="ECO:0000313" key="3">
    <source>
        <dbReference type="Proteomes" id="UP000002487"/>
    </source>
</evidence>
<evidence type="ECO:0000313" key="2">
    <source>
        <dbReference type="EMBL" id="AAM05255.1"/>
    </source>
</evidence>
<dbReference type="OrthoDB" id="24039at2157"/>
<dbReference type="Pfam" id="PF01497">
    <property type="entry name" value="Peripla_BP_2"/>
    <property type="match status" value="1"/>
</dbReference>
<accession>Q8TPQ6</accession>
<dbReference type="STRING" id="188937.MA_1850"/>
<dbReference type="InterPro" id="IPR036439">
    <property type="entry name" value="Dockerin_dom_sf"/>
</dbReference>
<dbReference type="HOGENOM" id="CLU_038034_2_0_2"/>